<evidence type="ECO:0000256" key="1">
    <source>
        <dbReference type="SAM" id="MobiDB-lite"/>
    </source>
</evidence>
<proteinExistence type="predicted"/>
<evidence type="ECO:0000256" key="2">
    <source>
        <dbReference type="SAM" id="SignalP"/>
    </source>
</evidence>
<feature type="compositionally biased region" description="Pro residues" evidence="1">
    <location>
        <begin position="54"/>
        <end position="64"/>
    </location>
</feature>
<dbReference type="EMBL" id="DQIR01073495">
    <property type="protein sequence ID" value="HDA28971.1"/>
    <property type="molecule type" value="Transcribed_RNA"/>
</dbReference>
<protein>
    <submittedName>
        <fullName evidence="3">Ribosomal RNA processing protein 1 homolog A isoform X1</fullName>
    </submittedName>
</protein>
<feature type="chain" id="PRO_5036114728" evidence="2">
    <location>
        <begin position="22"/>
        <end position="352"/>
    </location>
</feature>
<dbReference type="AlphaFoldDB" id="A0A480HW72"/>
<name>A0A480HW72_PIG</name>
<reference evidence="3" key="1">
    <citation type="journal article" date="2019" name="PeerJ">
        <title>Genes of the pig, Sus scrofa, reconstructed with EvidentialGene.</title>
        <authorList>
            <person name="Gilbert D.G."/>
        </authorList>
    </citation>
    <scope>NUCLEOTIDE SEQUENCE</scope>
</reference>
<keyword evidence="2" id="KW-0732">Signal</keyword>
<accession>A0A480HW72</accession>
<feature type="region of interest" description="Disordered" evidence="1">
    <location>
        <begin position="307"/>
        <end position="333"/>
    </location>
</feature>
<sequence>MSLAPWGPLPLGLWLLAVGHGGSGPHPRLPPPAVGPSPASAPRLLLGHGRVGPRAPPPPLPPPRGSGARLWTRGLLRTSPCRVLPPGLRQASLHSHAPPSPRVPVGFFRDFVLREEAFCEVLQLADHFVEALPVQRRGVLVTGHLKQPVGHGLVVELEDAASMVVVVIVIVLHLLLAQDRFSRPDRAPRGLPRQHSPVLLLPLRRLLLLLLLLRLQLVHELLDGQRGLLHDGFKDASGDAVQNQGVLGPGGHPAERLDEPEVLVRCQLVGAHFGQLLQEDLEEVALDPVGGLAVGMQDLCGQQLQQPLGLPAGRNGTSSSRTHEGTVGAGGGFRSTWGALAGGGAARPPVHE</sequence>
<feature type="signal peptide" evidence="2">
    <location>
        <begin position="1"/>
        <end position="21"/>
    </location>
</feature>
<evidence type="ECO:0000313" key="3">
    <source>
        <dbReference type="EMBL" id="HDA28971.1"/>
    </source>
</evidence>
<organism evidence="3">
    <name type="scientific">Sus scrofa</name>
    <name type="common">Pig</name>
    <dbReference type="NCBI Taxonomy" id="9823"/>
    <lineage>
        <taxon>Eukaryota</taxon>
        <taxon>Metazoa</taxon>
        <taxon>Chordata</taxon>
        <taxon>Craniata</taxon>
        <taxon>Vertebrata</taxon>
        <taxon>Euteleostomi</taxon>
        <taxon>Mammalia</taxon>
        <taxon>Eutheria</taxon>
        <taxon>Laurasiatheria</taxon>
        <taxon>Artiodactyla</taxon>
        <taxon>Suina</taxon>
        <taxon>Suidae</taxon>
        <taxon>Sus</taxon>
    </lineage>
</organism>
<feature type="region of interest" description="Disordered" evidence="1">
    <location>
        <begin position="26"/>
        <end position="65"/>
    </location>
</feature>
<dbReference type="EMBL" id="DQIR01064652">
    <property type="protein sequence ID" value="HDA20128.1"/>
    <property type="molecule type" value="Transcribed_RNA"/>
</dbReference>